<evidence type="ECO:0000256" key="5">
    <source>
        <dbReference type="SAM" id="Coils"/>
    </source>
</evidence>
<evidence type="ECO:0000313" key="8">
    <source>
        <dbReference type="EMBL" id="GGI19130.1"/>
    </source>
</evidence>
<dbReference type="GO" id="GO:0004888">
    <property type="term" value="F:transmembrane signaling receptor activity"/>
    <property type="evidence" value="ECO:0007669"/>
    <property type="project" value="InterPro"/>
</dbReference>
<organism evidence="8 9">
    <name type="scientific">Oxalicibacterium faecigallinarum</name>
    <dbReference type="NCBI Taxonomy" id="573741"/>
    <lineage>
        <taxon>Bacteria</taxon>
        <taxon>Pseudomonadati</taxon>
        <taxon>Pseudomonadota</taxon>
        <taxon>Betaproteobacteria</taxon>
        <taxon>Burkholderiales</taxon>
        <taxon>Oxalobacteraceae</taxon>
        <taxon>Oxalicibacterium</taxon>
    </lineage>
</organism>
<keyword evidence="2" id="KW-0488">Methylation</keyword>
<keyword evidence="4" id="KW-0807">Transducer</keyword>
<feature type="transmembrane region" description="Helical" evidence="6">
    <location>
        <begin position="187"/>
        <end position="208"/>
    </location>
</feature>
<evidence type="ECO:0000256" key="2">
    <source>
        <dbReference type="ARBA" id="ARBA00022481"/>
    </source>
</evidence>
<evidence type="ECO:0000256" key="3">
    <source>
        <dbReference type="ARBA" id="ARBA00029447"/>
    </source>
</evidence>
<dbReference type="RefSeq" id="WP_188380852.1">
    <property type="nucleotide sequence ID" value="NZ_BMDI01000001.1"/>
</dbReference>
<dbReference type="PROSITE" id="PS50111">
    <property type="entry name" value="CHEMOTAXIS_TRANSDUC_2"/>
    <property type="match status" value="1"/>
</dbReference>
<evidence type="ECO:0000256" key="6">
    <source>
        <dbReference type="SAM" id="Phobius"/>
    </source>
</evidence>
<dbReference type="PANTHER" id="PTHR43531:SF14">
    <property type="entry name" value="METHYL-ACCEPTING CHEMOTAXIS PROTEIN I-RELATED"/>
    <property type="match status" value="1"/>
</dbReference>
<dbReference type="InterPro" id="IPR004090">
    <property type="entry name" value="Chemotax_Me-accpt_rcpt"/>
</dbReference>
<dbReference type="GO" id="GO:0007165">
    <property type="term" value="P:signal transduction"/>
    <property type="evidence" value="ECO:0007669"/>
    <property type="project" value="UniProtKB-KW"/>
</dbReference>
<dbReference type="CDD" id="cd11386">
    <property type="entry name" value="MCP_signal"/>
    <property type="match status" value="1"/>
</dbReference>
<dbReference type="SMART" id="SM00283">
    <property type="entry name" value="MA"/>
    <property type="match status" value="1"/>
</dbReference>
<protein>
    <submittedName>
        <fullName evidence="8">Methyl-accepting chemotaxis protein</fullName>
    </submittedName>
</protein>
<feature type="coiled-coil region" evidence="5">
    <location>
        <begin position="470"/>
        <end position="508"/>
    </location>
</feature>
<keyword evidence="9" id="KW-1185">Reference proteome</keyword>
<comment type="caution">
    <text evidence="8">The sequence shown here is derived from an EMBL/GenBank/DDBJ whole genome shotgun (WGS) entry which is preliminary data.</text>
</comment>
<gene>
    <name evidence="8" type="ORF">GCM10008066_17540</name>
</gene>
<dbReference type="Proteomes" id="UP000642180">
    <property type="component" value="Unassembled WGS sequence"/>
</dbReference>
<dbReference type="FunFam" id="1.10.287.950:FF:000001">
    <property type="entry name" value="Methyl-accepting chemotaxis sensory transducer"/>
    <property type="match status" value="1"/>
</dbReference>
<dbReference type="InterPro" id="IPR004089">
    <property type="entry name" value="MCPsignal_dom"/>
</dbReference>
<keyword evidence="6" id="KW-0472">Membrane</keyword>
<accession>A0A8J3ASG7</accession>
<reference evidence="9" key="1">
    <citation type="journal article" date="2019" name="Int. J. Syst. Evol. Microbiol.">
        <title>The Global Catalogue of Microorganisms (GCM) 10K type strain sequencing project: providing services to taxonomists for standard genome sequencing and annotation.</title>
        <authorList>
            <consortium name="The Broad Institute Genomics Platform"/>
            <consortium name="The Broad Institute Genome Sequencing Center for Infectious Disease"/>
            <person name="Wu L."/>
            <person name="Ma J."/>
        </authorList>
    </citation>
    <scope>NUCLEOTIDE SEQUENCE [LARGE SCALE GENOMIC DNA]</scope>
    <source>
        <strain evidence="9">CCM 2767</strain>
    </source>
</reference>
<dbReference type="GO" id="GO:0005886">
    <property type="term" value="C:plasma membrane"/>
    <property type="evidence" value="ECO:0007669"/>
    <property type="project" value="TreeGrafter"/>
</dbReference>
<keyword evidence="6" id="KW-0812">Transmembrane</keyword>
<name>A0A8J3ASG7_9BURK</name>
<dbReference type="PANTHER" id="PTHR43531">
    <property type="entry name" value="PROTEIN ICFG"/>
    <property type="match status" value="1"/>
</dbReference>
<keyword evidence="5" id="KW-0175">Coiled coil</keyword>
<dbReference type="EMBL" id="BMDI01000001">
    <property type="protein sequence ID" value="GGI19130.1"/>
    <property type="molecule type" value="Genomic_DNA"/>
</dbReference>
<keyword evidence="6" id="KW-1133">Transmembrane helix</keyword>
<evidence type="ECO:0000256" key="4">
    <source>
        <dbReference type="PROSITE-ProRule" id="PRU00284"/>
    </source>
</evidence>
<dbReference type="GO" id="GO:0006935">
    <property type="term" value="P:chemotaxis"/>
    <property type="evidence" value="ECO:0007669"/>
    <property type="project" value="InterPro"/>
</dbReference>
<evidence type="ECO:0000256" key="1">
    <source>
        <dbReference type="ARBA" id="ARBA00004370"/>
    </source>
</evidence>
<feature type="domain" description="Methyl-accepting transducer" evidence="7">
    <location>
        <begin position="270"/>
        <end position="499"/>
    </location>
</feature>
<dbReference type="Gene3D" id="1.10.287.950">
    <property type="entry name" value="Methyl-accepting chemotaxis protein"/>
    <property type="match status" value="1"/>
</dbReference>
<dbReference type="Pfam" id="PF00015">
    <property type="entry name" value="MCPsignal"/>
    <property type="match status" value="1"/>
</dbReference>
<comment type="subcellular location">
    <subcellularLocation>
        <location evidence="1">Membrane</location>
    </subcellularLocation>
</comment>
<proteinExistence type="inferred from homology"/>
<dbReference type="PRINTS" id="PR00260">
    <property type="entry name" value="CHEMTRNSDUCR"/>
</dbReference>
<sequence>MQFLRNLNIGKKLGLGFGAVTLLMLLLTVVALTRMSVISNAVSVQTQLQQEKLAPLYDAREALAQTGLAARNAFIFQDQASAMKELDIVDQQKVLYLSAINKAANAFSDDADFAKARNGLLTMAKELERPRRYRASNDISGFGKFLVEECSPLRRQIVTDIDKVIKNVEAQSMQAAQSSNHILDASIMLLLVIAGIALLTSAVIAVLITRGLLKQLGGEPAYAVAIAEKIAQGDLSTKIITKSNDQTSLLHAIKTMRDNLATIVSQVRMGTDMIASSSSDIAQGNVDLSSRTEQQAFALEKTSTEMQKLTDTVRQNADNAQQANTLAVFASTVAGKGGAMVNDVIDTMSTIDASSRRIVEIISVIDGIAFQTNILALNAAVEAARAGEAGRGFAVVATEVRNLAQRSASAAKEIKALIDDSVSNINAGTKLVAQAGQTMKEVVDSVRRVTEVVGEISVAGQDQSVGIGAVSQAVSEMDQTTQQNAALVEEAAAAAQSLRDQAATLSQLVQTFVLSEAQHDEALRGHRRAEFSVVSDVPMLSPTRLLSTA</sequence>
<evidence type="ECO:0000259" key="7">
    <source>
        <dbReference type="PROSITE" id="PS50111"/>
    </source>
</evidence>
<dbReference type="AlphaFoldDB" id="A0A8J3ASG7"/>
<evidence type="ECO:0000313" key="9">
    <source>
        <dbReference type="Proteomes" id="UP000642180"/>
    </source>
</evidence>
<dbReference type="SUPFAM" id="SSF58104">
    <property type="entry name" value="Methyl-accepting chemotaxis protein (MCP) signaling domain"/>
    <property type="match status" value="1"/>
</dbReference>
<dbReference type="InterPro" id="IPR051310">
    <property type="entry name" value="MCP_chemotaxis"/>
</dbReference>
<comment type="similarity">
    <text evidence="3">Belongs to the methyl-accepting chemotaxis (MCP) protein family.</text>
</comment>